<dbReference type="CDD" id="cd00118">
    <property type="entry name" value="LysM"/>
    <property type="match status" value="1"/>
</dbReference>
<dbReference type="Pfam" id="PF20918">
    <property type="entry name" value="SPOCS_spoVID-N"/>
    <property type="match status" value="1"/>
</dbReference>
<protein>
    <submittedName>
        <fullName evidence="3">Stage VI sporulation protein D</fullName>
    </submittedName>
</protein>
<comment type="caution">
    <text evidence="3">The sequence shown here is derived from an EMBL/GenBank/DDBJ whole genome shotgun (WGS) entry which is preliminary data.</text>
</comment>
<feature type="coiled-coil region" evidence="1">
    <location>
        <begin position="173"/>
        <end position="202"/>
    </location>
</feature>
<keyword evidence="4" id="KW-1185">Reference proteome</keyword>
<gene>
    <name evidence="3" type="primary">spoVID</name>
    <name evidence="3" type="ORF">DCC39_10440</name>
</gene>
<accession>A0A2U1JZZ1</accession>
<evidence type="ECO:0000256" key="1">
    <source>
        <dbReference type="SAM" id="Coils"/>
    </source>
</evidence>
<dbReference type="Proteomes" id="UP000245998">
    <property type="component" value="Unassembled WGS sequence"/>
</dbReference>
<evidence type="ECO:0000259" key="2">
    <source>
        <dbReference type="PROSITE" id="PS51782"/>
    </source>
</evidence>
<sequence length="371" mass="43320">MMDSLLHFTVEESVWFRKGEEIEDILSVSLEPEITVEEDGDYVFIKGELRLNGEFRILENNNDFDDSDNEQLSFRTVQDIRVQNDGTAEFNHRFPVEITIPVERVDQLDDVYVVVNSFDYHLPNEQCFQLTAELAISGIKGESTSKFNETKEIENDNRLEPFEKMKELYLSDKSSFEINIKEQDVEMEREEENETNDNLEKREVLEQTPQIELKGRTEEEEKETYKQFDQAYQNDNDALLSLSNAADRASEDKDIDIPMDFHEDQEEAEGIDDVVNREEEIVTSEEEIEEEETAKKEPRNENALYLTKMLTRDGEEFSKLRMRIIQPGDSLDSIAEVYELQPSQIARVNRLEREEVEEGQILYIPVKKAGK</sequence>
<dbReference type="PROSITE" id="PS51782">
    <property type="entry name" value="LYSM"/>
    <property type="match status" value="1"/>
</dbReference>
<organism evidence="3 4">
    <name type="scientific">Pueribacillus theae</name>
    <dbReference type="NCBI Taxonomy" id="2171751"/>
    <lineage>
        <taxon>Bacteria</taxon>
        <taxon>Bacillati</taxon>
        <taxon>Bacillota</taxon>
        <taxon>Bacilli</taxon>
        <taxon>Bacillales</taxon>
        <taxon>Bacillaceae</taxon>
        <taxon>Pueribacillus</taxon>
    </lineage>
</organism>
<feature type="domain" description="LysM" evidence="2">
    <location>
        <begin position="321"/>
        <end position="364"/>
    </location>
</feature>
<dbReference type="InterPro" id="IPR048862">
    <property type="entry name" value="SPOCS_spoVID_N"/>
</dbReference>
<dbReference type="InterPro" id="IPR036779">
    <property type="entry name" value="LysM_dom_sf"/>
</dbReference>
<proteinExistence type="predicted"/>
<dbReference type="Gene3D" id="3.10.350.10">
    <property type="entry name" value="LysM domain"/>
    <property type="match status" value="1"/>
</dbReference>
<name>A0A2U1JZZ1_9BACI</name>
<dbReference type="SUPFAM" id="SSF54106">
    <property type="entry name" value="LysM domain"/>
    <property type="match status" value="1"/>
</dbReference>
<dbReference type="InterPro" id="IPR014256">
    <property type="entry name" value="Spore_VI_D"/>
</dbReference>
<dbReference type="InterPro" id="IPR018392">
    <property type="entry name" value="LysM"/>
</dbReference>
<evidence type="ECO:0000313" key="4">
    <source>
        <dbReference type="Proteomes" id="UP000245998"/>
    </source>
</evidence>
<keyword evidence="1" id="KW-0175">Coiled coil</keyword>
<dbReference type="OrthoDB" id="2966368at2"/>
<reference evidence="3 4" key="1">
    <citation type="submission" date="2018-04" db="EMBL/GenBank/DDBJ databases">
        <title>Camelliibacillus theae gen. nov., sp. nov., isolated from Pu'er tea.</title>
        <authorList>
            <person name="Niu L."/>
        </authorList>
    </citation>
    <scope>NUCLEOTIDE SEQUENCE [LARGE SCALE GENOMIC DNA]</scope>
    <source>
        <strain evidence="3 4">T8</strain>
    </source>
</reference>
<evidence type="ECO:0000313" key="3">
    <source>
        <dbReference type="EMBL" id="PWA10702.1"/>
    </source>
</evidence>
<dbReference type="NCBIfam" id="TIGR02907">
    <property type="entry name" value="spore_VI_D"/>
    <property type="match status" value="1"/>
</dbReference>
<dbReference type="EMBL" id="QCZG01000020">
    <property type="protein sequence ID" value="PWA10702.1"/>
    <property type="molecule type" value="Genomic_DNA"/>
</dbReference>
<dbReference type="Pfam" id="PF01476">
    <property type="entry name" value="LysM"/>
    <property type="match status" value="1"/>
</dbReference>
<dbReference type="AlphaFoldDB" id="A0A2U1JZZ1"/>
<dbReference type="RefSeq" id="WP_116554843.1">
    <property type="nucleotide sequence ID" value="NZ_QCZG01000020.1"/>
</dbReference>